<dbReference type="GO" id="GO:0005223">
    <property type="term" value="F:intracellularly cGMP-activated cation channel activity"/>
    <property type="evidence" value="ECO:0007669"/>
    <property type="project" value="TreeGrafter"/>
</dbReference>
<dbReference type="AlphaFoldDB" id="A0A183A5K4"/>
<keyword evidence="2" id="KW-0472">Membrane</keyword>
<name>A0A183A5K4_9TREM</name>
<dbReference type="PANTHER" id="PTHR45638:SF1">
    <property type="entry name" value="CYCLIC NUCLEOTIDE-GATED ION CHANNEL SUBUNIT B, ISOFORM A"/>
    <property type="match status" value="1"/>
</dbReference>
<evidence type="ECO:0000256" key="2">
    <source>
        <dbReference type="SAM" id="Phobius"/>
    </source>
</evidence>
<dbReference type="Proteomes" id="UP000272942">
    <property type="component" value="Unassembled WGS sequence"/>
</dbReference>
<dbReference type="EMBL" id="UZAN01039489">
    <property type="protein sequence ID" value="VDP65857.1"/>
    <property type="molecule type" value="Genomic_DNA"/>
</dbReference>
<proteinExistence type="predicted"/>
<dbReference type="PANTHER" id="PTHR45638">
    <property type="entry name" value="CYCLIC NUCLEOTIDE-GATED CATION CHANNEL SUBUNIT A"/>
    <property type="match status" value="1"/>
</dbReference>
<dbReference type="GO" id="GO:0005886">
    <property type="term" value="C:plasma membrane"/>
    <property type="evidence" value="ECO:0007669"/>
    <property type="project" value="TreeGrafter"/>
</dbReference>
<reference evidence="3 4" key="2">
    <citation type="submission" date="2018-11" db="EMBL/GenBank/DDBJ databases">
        <authorList>
            <consortium name="Pathogen Informatics"/>
        </authorList>
    </citation>
    <scope>NUCLEOTIDE SEQUENCE [LARGE SCALE GENOMIC DNA]</scope>
    <source>
        <strain evidence="3 4">Egypt</strain>
    </source>
</reference>
<dbReference type="GO" id="GO:0017071">
    <property type="term" value="C:intracellular cyclic nucleotide activated cation channel complex"/>
    <property type="evidence" value="ECO:0007669"/>
    <property type="project" value="TreeGrafter"/>
</dbReference>
<evidence type="ECO:0000313" key="5">
    <source>
        <dbReference type="WBParaSite" id="ECPE_0000223901-mRNA-1"/>
    </source>
</evidence>
<organism evidence="5">
    <name type="scientific">Echinostoma caproni</name>
    <dbReference type="NCBI Taxonomy" id="27848"/>
    <lineage>
        <taxon>Eukaryota</taxon>
        <taxon>Metazoa</taxon>
        <taxon>Spiralia</taxon>
        <taxon>Lophotrochozoa</taxon>
        <taxon>Platyhelminthes</taxon>
        <taxon>Trematoda</taxon>
        <taxon>Digenea</taxon>
        <taxon>Plagiorchiida</taxon>
        <taxon>Echinostomata</taxon>
        <taxon>Echinostomatoidea</taxon>
        <taxon>Echinostomatidae</taxon>
        <taxon>Echinostoma</taxon>
    </lineage>
</organism>
<gene>
    <name evidence="3" type="ORF">ECPE_LOCUS2239</name>
</gene>
<dbReference type="WBParaSite" id="ECPE_0000223901-mRNA-1">
    <property type="protein sequence ID" value="ECPE_0000223901-mRNA-1"/>
    <property type="gene ID" value="ECPE_0000223901"/>
</dbReference>
<dbReference type="InterPro" id="IPR050866">
    <property type="entry name" value="CNG_cation_channel"/>
</dbReference>
<feature type="region of interest" description="Disordered" evidence="1">
    <location>
        <begin position="43"/>
        <end position="67"/>
    </location>
</feature>
<keyword evidence="2" id="KW-0812">Transmembrane</keyword>
<evidence type="ECO:0000313" key="4">
    <source>
        <dbReference type="Proteomes" id="UP000272942"/>
    </source>
</evidence>
<evidence type="ECO:0000313" key="3">
    <source>
        <dbReference type="EMBL" id="VDP65857.1"/>
    </source>
</evidence>
<dbReference type="GO" id="GO:0005222">
    <property type="term" value="F:intracellularly cAMP-activated cation channel activity"/>
    <property type="evidence" value="ECO:0007669"/>
    <property type="project" value="TreeGrafter"/>
</dbReference>
<protein>
    <submittedName>
        <fullName evidence="5">Ion_trans domain-containing protein</fullName>
    </submittedName>
</protein>
<reference evidence="5" key="1">
    <citation type="submission" date="2016-06" db="UniProtKB">
        <authorList>
            <consortium name="WormBaseParasite"/>
        </authorList>
    </citation>
    <scope>IDENTIFICATION</scope>
</reference>
<accession>A0A183A5K4</accession>
<evidence type="ECO:0000256" key="1">
    <source>
        <dbReference type="SAM" id="MobiDB-lite"/>
    </source>
</evidence>
<dbReference type="OrthoDB" id="421226at2759"/>
<keyword evidence="4" id="KW-1185">Reference proteome</keyword>
<keyword evidence="2" id="KW-1133">Transmembrane helix</keyword>
<feature type="transmembrane region" description="Helical" evidence="2">
    <location>
        <begin position="177"/>
        <end position="196"/>
    </location>
</feature>
<dbReference type="GO" id="GO:0044877">
    <property type="term" value="F:protein-containing complex binding"/>
    <property type="evidence" value="ECO:0007669"/>
    <property type="project" value="TreeGrafter"/>
</dbReference>
<sequence length="314" mass="35987">MLSIPRRAERSDSTISASIAERLKELRTKFANRTETIRLQTILKPKEASSEEEDDEETELSKTEANELRIDVAGTGTEEARPPWWRRYPNRRLVLRQPFCTACLAPHRKHFITLSDKPIIRVEDTSVMKEPSPKPEEQEDQPEIIGQEFLETIEFSCPIPAWIPGPKVIFASSFSQYSAFYLLWLLCVTLAVLYNYVTIPLREAFDIYDVEPYRFYWYIGNVISDGLYLLDMIIVRPRLEFIESGSIVTDYSSCAKHYVKSLQFKFVLRQLTADMLAVFQSRGGRVSTIAQLLAVSDALARTTPPAEAHLQSLL</sequence>
<dbReference type="GO" id="GO:0030553">
    <property type="term" value="F:cGMP binding"/>
    <property type="evidence" value="ECO:0007669"/>
    <property type="project" value="TreeGrafter"/>
</dbReference>